<reference evidence="2 3" key="1">
    <citation type="journal article" date="2012" name="Science">
        <title>The Paleozoic origin of enzymatic lignin decomposition reconstructed from 31 fungal genomes.</title>
        <authorList>
            <person name="Floudas D."/>
            <person name="Binder M."/>
            <person name="Riley R."/>
            <person name="Barry K."/>
            <person name="Blanchette R.A."/>
            <person name="Henrissat B."/>
            <person name="Martinez A.T."/>
            <person name="Otillar R."/>
            <person name="Spatafora J.W."/>
            <person name="Yadav J.S."/>
            <person name="Aerts A."/>
            <person name="Benoit I."/>
            <person name="Boyd A."/>
            <person name="Carlson A."/>
            <person name="Copeland A."/>
            <person name="Coutinho P.M."/>
            <person name="de Vries R.P."/>
            <person name="Ferreira P."/>
            <person name="Findley K."/>
            <person name="Foster B."/>
            <person name="Gaskell J."/>
            <person name="Glotzer D."/>
            <person name="Gorecki P."/>
            <person name="Heitman J."/>
            <person name="Hesse C."/>
            <person name="Hori C."/>
            <person name="Igarashi K."/>
            <person name="Jurgens J.A."/>
            <person name="Kallen N."/>
            <person name="Kersten P."/>
            <person name="Kohler A."/>
            <person name="Kuees U."/>
            <person name="Kumar T.K.A."/>
            <person name="Kuo A."/>
            <person name="LaButti K."/>
            <person name="Larrondo L.F."/>
            <person name="Lindquist E."/>
            <person name="Ling A."/>
            <person name="Lombard V."/>
            <person name="Lucas S."/>
            <person name="Lundell T."/>
            <person name="Martin R."/>
            <person name="McLaughlin D.J."/>
            <person name="Morgenstern I."/>
            <person name="Morin E."/>
            <person name="Murat C."/>
            <person name="Nagy L.G."/>
            <person name="Nolan M."/>
            <person name="Ohm R.A."/>
            <person name="Patyshakuliyeva A."/>
            <person name="Rokas A."/>
            <person name="Ruiz-Duenas F.J."/>
            <person name="Sabat G."/>
            <person name="Salamov A."/>
            <person name="Samejima M."/>
            <person name="Schmutz J."/>
            <person name="Slot J.C."/>
            <person name="St John F."/>
            <person name="Stenlid J."/>
            <person name="Sun H."/>
            <person name="Sun S."/>
            <person name="Syed K."/>
            <person name="Tsang A."/>
            <person name="Wiebenga A."/>
            <person name="Young D."/>
            <person name="Pisabarro A."/>
            <person name="Eastwood D.C."/>
            <person name="Martin F."/>
            <person name="Cullen D."/>
            <person name="Grigoriev I.V."/>
            <person name="Hibbett D.S."/>
        </authorList>
    </citation>
    <scope>NUCLEOTIDE SEQUENCE [LARGE SCALE GENOMIC DNA]</scope>
    <source>
        <strain evidence="2 3">MD-104</strain>
    </source>
</reference>
<dbReference type="Proteomes" id="UP000218811">
    <property type="component" value="Unassembled WGS sequence"/>
</dbReference>
<evidence type="ECO:0000313" key="3">
    <source>
        <dbReference type="Proteomes" id="UP000218811"/>
    </source>
</evidence>
<name>A0A2H3JCR8_WOLCO</name>
<feature type="region of interest" description="Disordered" evidence="1">
    <location>
        <begin position="144"/>
        <end position="190"/>
    </location>
</feature>
<feature type="compositionally biased region" description="Basic and acidic residues" evidence="1">
    <location>
        <begin position="80"/>
        <end position="91"/>
    </location>
</feature>
<keyword evidence="3" id="KW-1185">Reference proteome</keyword>
<dbReference type="EMBL" id="KB467987">
    <property type="protein sequence ID" value="PCH39375.1"/>
    <property type="molecule type" value="Genomic_DNA"/>
</dbReference>
<gene>
    <name evidence="2" type="ORF">WOLCODRAFT_158946</name>
</gene>
<feature type="region of interest" description="Disordered" evidence="1">
    <location>
        <begin position="37"/>
        <end position="105"/>
    </location>
</feature>
<accession>A0A2H3JCR8</accession>
<evidence type="ECO:0000313" key="2">
    <source>
        <dbReference type="EMBL" id="PCH39375.1"/>
    </source>
</evidence>
<feature type="compositionally biased region" description="Low complexity" evidence="1">
    <location>
        <begin position="61"/>
        <end position="70"/>
    </location>
</feature>
<dbReference type="AlphaFoldDB" id="A0A2H3JCR8"/>
<sequence>MHPTTAFIEEEEDDFGYTTAIDLPEYDWTLRRKPFAGAGGDELPPLDNLNINDNAGGMDDQQPPTQTHITTPPPINPTREPVKPERVRMTFDDDEYPSRPTSPSFRTKVGIYAEALAKLRYWDDECCSDYIHGAVGLQHKVREEERRKAEQLDQLNDDSDSPELTKRMPDKPAPAPQPSPRTHSSYHLLKQGQPAYDGEFNLLNLQEVRHVPPKWQIPQVSDKCRETFTPIPAS</sequence>
<protein>
    <submittedName>
        <fullName evidence="2">Uncharacterized protein</fullName>
    </submittedName>
</protein>
<evidence type="ECO:0000256" key="1">
    <source>
        <dbReference type="SAM" id="MobiDB-lite"/>
    </source>
</evidence>
<feature type="compositionally biased region" description="Low complexity" evidence="1">
    <location>
        <begin position="43"/>
        <end position="54"/>
    </location>
</feature>
<organism evidence="2 3">
    <name type="scientific">Wolfiporia cocos (strain MD-104)</name>
    <name type="common">Brown rot fungus</name>
    <dbReference type="NCBI Taxonomy" id="742152"/>
    <lineage>
        <taxon>Eukaryota</taxon>
        <taxon>Fungi</taxon>
        <taxon>Dikarya</taxon>
        <taxon>Basidiomycota</taxon>
        <taxon>Agaricomycotina</taxon>
        <taxon>Agaricomycetes</taxon>
        <taxon>Polyporales</taxon>
        <taxon>Phaeolaceae</taxon>
        <taxon>Wolfiporia</taxon>
    </lineage>
</organism>
<proteinExistence type="predicted"/>